<evidence type="ECO:0000313" key="3">
    <source>
        <dbReference type="EMBL" id="WSB08553.1"/>
    </source>
</evidence>
<dbReference type="SUPFAM" id="SSF55874">
    <property type="entry name" value="ATPase domain of HSP90 chaperone/DNA topoisomerase II/histidine kinase"/>
    <property type="match status" value="1"/>
</dbReference>
<proteinExistence type="predicted"/>
<name>A0ABZ1EWT4_9ACTN</name>
<dbReference type="Pfam" id="PF13581">
    <property type="entry name" value="HATPase_c_2"/>
    <property type="match status" value="1"/>
</dbReference>
<evidence type="ECO:0000259" key="2">
    <source>
        <dbReference type="Pfam" id="PF13581"/>
    </source>
</evidence>
<keyword evidence="3" id="KW-0067">ATP-binding</keyword>
<dbReference type="InterPro" id="IPR003594">
    <property type="entry name" value="HATPase_dom"/>
</dbReference>
<sequence length="138" mass="14714">MNSTQIAISEATLVPTTVRGNSAADTRQARRAARAFADRLAPRLCPDVADTLVLVVSELVTNALRPGDGAFTLRLNAHPDAVEVAVDDTSPRWPRMRTPDVTGSDGGFGWPMVNRLARTTAVTRRGAGGKTVTAFLSR</sequence>
<dbReference type="GO" id="GO:0005524">
    <property type="term" value="F:ATP binding"/>
    <property type="evidence" value="ECO:0007669"/>
    <property type="project" value="UniProtKB-KW"/>
</dbReference>
<accession>A0ABZ1EWT4</accession>
<reference evidence="3 4" key="1">
    <citation type="submission" date="2022-10" db="EMBL/GenBank/DDBJ databases">
        <title>The complete genomes of actinobacterial strains from the NBC collection.</title>
        <authorList>
            <person name="Joergensen T.S."/>
            <person name="Alvarez Arevalo M."/>
            <person name="Sterndorff E.B."/>
            <person name="Faurdal D."/>
            <person name="Vuksanovic O."/>
            <person name="Mourched A.-S."/>
            <person name="Charusanti P."/>
            <person name="Shaw S."/>
            <person name="Blin K."/>
            <person name="Weber T."/>
        </authorList>
    </citation>
    <scope>NUCLEOTIDE SEQUENCE [LARGE SCALE GENOMIC DNA]</scope>
    <source>
        <strain evidence="3 4">NBC 01792</strain>
    </source>
</reference>
<keyword evidence="1" id="KW-0418">Kinase</keyword>
<keyword evidence="1" id="KW-0808">Transferase</keyword>
<evidence type="ECO:0000256" key="1">
    <source>
        <dbReference type="ARBA" id="ARBA00022527"/>
    </source>
</evidence>
<dbReference type="InterPro" id="IPR036890">
    <property type="entry name" value="HATPase_C_sf"/>
</dbReference>
<dbReference type="CDD" id="cd16936">
    <property type="entry name" value="HATPase_RsbW-like"/>
    <property type="match status" value="1"/>
</dbReference>
<keyword evidence="4" id="KW-1185">Reference proteome</keyword>
<evidence type="ECO:0000313" key="4">
    <source>
        <dbReference type="Proteomes" id="UP001356428"/>
    </source>
</evidence>
<dbReference type="PANTHER" id="PTHR35526">
    <property type="entry name" value="ANTI-SIGMA-F FACTOR RSBW-RELATED"/>
    <property type="match status" value="1"/>
</dbReference>
<keyword evidence="3" id="KW-0547">Nucleotide-binding</keyword>
<keyword evidence="1" id="KW-0723">Serine/threonine-protein kinase</keyword>
<organism evidence="3 4">
    <name type="scientific">Streptomyces cyaneofuscatus</name>
    <dbReference type="NCBI Taxonomy" id="66883"/>
    <lineage>
        <taxon>Bacteria</taxon>
        <taxon>Bacillati</taxon>
        <taxon>Actinomycetota</taxon>
        <taxon>Actinomycetes</taxon>
        <taxon>Kitasatosporales</taxon>
        <taxon>Streptomycetaceae</taxon>
        <taxon>Streptomyces</taxon>
    </lineage>
</organism>
<gene>
    <name evidence="3" type="ORF">OG849_15500</name>
</gene>
<feature type="domain" description="Histidine kinase/HSP90-like ATPase" evidence="2">
    <location>
        <begin position="24"/>
        <end position="134"/>
    </location>
</feature>
<dbReference type="InterPro" id="IPR050267">
    <property type="entry name" value="Anti-sigma-factor_SerPK"/>
</dbReference>
<dbReference type="Proteomes" id="UP001356428">
    <property type="component" value="Chromosome"/>
</dbReference>
<dbReference type="RefSeq" id="WP_326705071.1">
    <property type="nucleotide sequence ID" value="NZ_CP109083.1"/>
</dbReference>
<dbReference type="Gene3D" id="3.30.565.10">
    <property type="entry name" value="Histidine kinase-like ATPase, C-terminal domain"/>
    <property type="match status" value="1"/>
</dbReference>
<dbReference type="EMBL" id="CP109083">
    <property type="protein sequence ID" value="WSB08553.1"/>
    <property type="molecule type" value="Genomic_DNA"/>
</dbReference>
<protein>
    <submittedName>
        <fullName evidence="3">ATP-binding protein</fullName>
    </submittedName>
</protein>
<dbReference type="PANTHER" id="PTHR35526:SF3">
    <property type="entry name" value="ANTI-SIGMA-F FACTOR RSBW"/>
    <property type="match status" value="1"/>
</dbReference>